<protein>
    <submittedName>
        <fullName evidence="2">Uncharacterized protein</fullName>
    </submittedName>
</protein>
<dbReference type="OrthoDB" id="118663at2"/>
<feature type="region of interest" description="Disordered" evidence="1">
    <location>
        <begin position="109"/>
        <end position="130"/>
    </location>
</feature>
<organism evidence="2 3">
    <name type="scientific">Candidatus Nitrospira inopinata</name>
    <dbReference type="NCBI Taxonomy" id="1715989"/>
    <lineage>
        <taxon>Bacteria</taxon>
        <taxon>Pseudomonadati</taxon>
        <taxon>Nitrospirota</taxon>
        <taxon>Nitrospiria</taxon>
        <taxon>Nitrospirales</taxon>
        <taxon>Nitrospiraceae</taxon>
        <taxon>Nitrospira</taxon>
    </lineage>
</organism>
<dbReference type="RefSeq" id="WP_158023279.1">
    <property type="nucleotide sequence ID" value="NZ_LN885086.1"/>
</dbReference>
<name>A0A0S4KQ48_9BACT</name>
<dbReference type="EMBL" id="LN885086">
    <property type="protein sequence ID" value="CUQ66561.1"/>
    <property type="molecule type" value="Genomic_DNA"/>
</dbReference>
<evidence type="ECO:0000313" key="2">
    <source>
        <dbReference type="EMBL" id="CUQ66561.1"/>
    </source>
</evidence>
<dbReference type="AlphaFoldDB" id="A0A0S4KQ48"/>
<reference evidence="3" key="1">
    <citation type="submission" date="2015-09" db="EMBL/GenBank/DDBJ databases">
        <authorList>
            <person name="Daims H."/>
        </authorList>
    </citation>
    <scope>NUCLEOTIDE SEQUENCE [LARGE SCALE GENOMIC DNA]</scope>
</reference>
<sequence length="130" mass="14436">MTDTKNHASSGSTSLQGRVFKPATARELGEAVELALDYRGDVTLVLTSGESIEGYLYNREADGVDPWIEIFPVDDPSPRRILYSAIETIAFTGEDTADGKSWEAWVSKKESERRAEAKRVEEDARNRGLL</sequence>
<keyword evidence="3" id="KW-1185">Reference proteome</keyword>
<evidence type="ECO:0000313" key="3">
    <source>
        <dbReference type="Proteomes" id="UP000066284"/>
    </source>
</evidence>
<accession>A0A0S4KQ48</accession>
<dbReference type="STRING" id="1715989.NITINOP_1586"/>
<dbReference type="Proteomes" id="UP000066284">
    <property type="component" value="Chromosome 1"/>
</dbReference>
<evidence type="ECO:0000256" key="1">
    <source>
        <dbReference type="SAM" id="MobiDB-lite"/>
    </source>
</evidence>
<dbReference type="KEGG" id="nio:NITINOP_1586"/>
<proteinExistence type="predicted"/>
<gene>
    <name evidence="2" type="ORF">NITINOP_1586</name>
</gene>